<gene>
    <name evidence="6" type="ORF">PU630_14750</name>
</gene>
<dbReference type="RefSeq" id="WP_275277814.1">
    <property type="nucleotide sequence ID" value="NZ_CP119108.1"/>
</dbReference>
<evidence type="ECO:0000313" key="6">
    <source>
        <dbReference type="EMBL" id="WEG08486.1"/>
    </source>
</evidence>
<protein>
    <submittedName>
        <fullName evidence="6">Helix-turn-helix domain containing protein</fullName>
    </submittedName>
</protein>
<evidence type="ECO:0000259" key="5">
    <source>
        <dbReference type="PROSITE" id="PS50977"/>
    </source>
</evidence>
<keyword evidence="3" id="KW-0804">Transcription</keyword>
<dbReference type="PROSITE" id="PS01081">
    <property type="entry name" value="HTH_TETR_1"/>
    <property type="match status" value="1"/>
</dbReference>
<dbReference type="PANTHER" id="PTHR30055:SF234">
    <property type="entry name" value="HTH-TYPE TRANSCRIPTIONAL REGULATOR BETI"/>
    <property type="match status" value="1"/>
</dbReference>
<dbReference type="Gene3D" id="1.10.357.10">
    <property type="entry name" value="Tetracycline Repressor, domain 2"/>
    <property type="match status" value="1"/>
</dbReference>
<dbReference type="SUPFAM" id="SSF46689">
    <property type="entry name" value="Homeodomain-like"/>
    <property type="match status" value="1"/>
</dbReference>
<accession>A0ABY8BWB4</accession>
<dbReference type="InterPro" id="IPR001647">
    <property type="entry name" value="HTH_TetR"/>
</dbReference>
<evidence type="ECO:0000313" key="7">
    <source>
        <dbReference type="Proteomes" id="UP001214553"/>
    </source>
</evidence>
<proteinExistence type="predicted"/>
<sequence length="229" mass="25270">MAELEIRPPRQERTQLAWERILDAGASLLEETGYDGFTIAAICRRAQVSPPAIYARVNGKRSLFLAVFEHGFAPVRRGQQQALDPAQWQDCSPEDLVRGAIGAVVRTSLPHAGFLRPVIWRAERDAEVAAGTREARAGIAARFRTLMLRMPEASRHPDPDRIDMCFRVVFAAVMARIAFPTVLDTGRQLSGDEFVAELQELGVGLILRPGGEQARHAHRARGRGAGSRN</sequence>
<keyword evidence="2 4" id="KW-0238">DNA-binding</keyword>
<dbReference type="InterPro" id="IPR023772">
    <property type="entry name" value="DNA-bd_HTH_TetR-type_CS"/>
</dbReference>
<keyword evidence="7" id="KW-1185">Reference proteome</keyword>
<dbReference type="PANTHER" id="PTHR30055">
    <property type="entry name" value="HTH-TYPE TRANSCRIPTIONAL REGULATOR RUTR"/>
    <property type="match status" value="1"/>
</dbReference>
<name>A0ABY8BWB4_9MICO</name>
<dbReference type="Proteomes" id="UP001214553">
    <property type="component" value="Chromosome"/>
</dbReference>
<reference evidence="6 7" key="1">
    <citation type="submission" date="2023-03" db="EMBL/GenBank/DDBJ databases">
        <title>Genome sequence of Microbacterium sp. KACC 23027.</title>
        <authorList>
            <person name="Kim S."/>
            <person name="Heo J."/>
            <person name="Kwon S.-W."/>
        </authorList>
    </citation>
    <scope>NUCLEOTIDE SEQUENCE [LARGE SCALE GENOMIC DNA]</scope>
    <source>
        <strain evidence="6 7">KACC 23027</strain>
    </source>
</reference>
<keyword evidence="1" id="KW-0805">Transcription regulation</keyword>
<evidence type="ECO:0000256" key="4">
    <source>
        <dbReference type="PROSITE-ProRule" id="PRU00335"/>
    </source>
</evidence>
<dbReference type="Pfam" id="PF00440">
    <property type="entry name" value="TetR_N"/>
    <property type="match status" value="1"/>
</dbReference>
<evidence type="ECO:0000256" key="1">
    <source>
        <dbReference type="ARBA" id="ARBA00023015"/>
    </source>
</evidence>
<dbReference type="EMBL" id="CP119108">
    <property type="protein sequence ID" value="WEG08486.1"/>
    <property type="molecule type" value="Genomic_DNA"/>
</dbReference>
<feature type="domain" description="HTH tetR-type" evidence="5">
    <location>
        <begin position="15"/>
        <end position="75"/>
    </location>
</feature>
<dbReference type="PROSITE" id="PS50977">
    <property type="entry name" value="HTH_TETR_2"/>
    <property type="match status" value="1"/>
</dbReference>
<dbReference type="InterPro" id="IPR009057">
    <property type="entry name" value="Homeodomain-like_sf"/>
</dbReference>
<feature type="DNA-binding region" description="H-T-H motif" evidence="4">
    <location>
        <begin position="38"/>
        <end position="57"/>
    </location>
</feature>
<evidence type="ECO:0000256" key="2">
    <source>
        <dbReference type="ARBA" id="ARBA00023125"/>
    </source>
</evidence>
<organism evidence="6 7">
    <name type="scientific">Microbacterium horticulturae</name>
    <dbReference type="NCBI Taxonomy" id="3028316"/>
    <lineage>
        <taxon>Bacteria</taxon>
        <taxon>Bacillati</taxon>
        <taxon>Actinomycetota</taxon>
        <taxon>Actinomycetes</taxon>
        <taxon>Micrococcales</taxon>
        <taxon>Microbacteriaceae</taxon>
        <taxon>Microbacterium</taxon>
    </lineage>
</organism>
<dbReference type="InterPro" id="IPR050109">
    <property type="entry name" value="HTH-type_TetR-like_transc_reg"/>
</dbReference>
<evidence type="ECO:0000256" key="3">
    <source>
        <dbReference type="ARBA" id="ARBA00023163"/>
    </source>
</evidence>
<dbReference type="PRINTS" id="PR00455">
    <property type="entry name" value="HTHTETR"/>
</dbReference>